<organism evidence="2 3">
    <name type="scientific">Candidatus Thalassospirochaeta sargassi</name>
    <dbReference type="NCBI Taxonomy" id="3119039"/>
    <lineage>
        <taxon>Bacteria</taxon>
        <taxon>Pseudomonadati</taxon>
        <taxon>Spirochaetota</taxon>
        <taxon>Spirochaetia</taxon>
        <taxon>Spirochaetales</taxon>
        <taxon>Spirochaetaceae</taxon>
        <taxon>Candidatus Thalassospirochaeta</taxon>
    </lineage>
</organism>
<feature type="transmembrane region" description="Helical" evidence="1">
    <location>
        <begin position="245"/>
        <end position="268"/>
    </location>
</feature>
<protein>
    <submittedName>
        <fullName evidence="2">YibE/F family protein</fullName>
    </submittedName>
</protein>
<gene>
    <name evidence="2" type="ORF">PQJ61_09015</name>
</gene>
<dbReference type="PANTHER" id="PTHR41771">
    <property type="entry name" value="MEMBRANE PROTEIN-RELATED"/>
    <property type="match status" value="1"/>
</dbReference>
<keyword evidence="1" id="KW-0472">Membrane</keyword>
<name>A0AAJ1IGJ3_9SPIO</name>
<evidence type="ECO:0000313" key="3">
    <source>
        <dbReference type="Proteomes" id="UP001221217"/>
    </source>
</evidence>
<proteinExistence type="predicted"/>
<feature type="transmembrane region" description="Helical" evidence="1">
    <location>
        <begin position="131"/>
        <end position="158"/>
    </location>
</feature>
<dbReference type="Pfam" id="PF07907">
    <property type="entry name" value="YibE_F"/>
    <property type="match status" value="1"/>
</dbReference>
<sequence length="377" mass="40641">MLIAEKNTHNDIFFTLIVCVLTIGVLFVPTGFEDRQKTNITRARGRITAVDNTDLEQYGIVKTGNQGVTMEILNGKFKGLVTDSNNMLIGKLELDKMFAVGDVALVTIDMDENGEFVYANPVDHFRIRTELFLLILFAGLLLLYAGWTGAKALLSFMFTGVAIWKLLLPGFLNGYNPILLSLGIVMMMSAVIIFLVGGMSKKGIISFLGTLAGIGFTAILSILFGNLFKVHGAVKPFSESLLYSGYAHLDLSAIFTAGIFLASSGAVMDISMDIAASMHEIKHKRPDIHARELIISGIKVGRAVVGTMTTTLLLAYSGSYTAVLMVMMAQGTPAANILNLTYVSAEILHTLVGSFGLVLTAPFTALIGGFIYNQSGE</sequence>
<feature type="transmembrane region" description="Helical" evidence="1">
    <location>
        <begin position="178"/>
        <end position="197"/>
    </location>
</feature>
<feature type="transmembrane region" description="Helical" evidence="1">
    <location>
        <begin position="204"/>
        <end position="225"/>
    </location>
</feature>
<feature type="transmembrane region" description="Helical" evidence="1">
    <location>
        <begin position="303"/>
        <end position="327"/>
    </location>
</feature>
<dbReference type="AlphaFoldDB" id="A0AAJ1IGJ3"/>
<feature type="transmembrane region" description="Helical" evidence="1">
    <location>
        <begin position="12"/>
        <end position="32"/>
    </location>
</feature>
<evidence type="ECO:0000313" key="2">
    <source>
        <dbReference type="EMBL" id="MDC7226890.1"/>
    </source>
</evidence>
<reference evidence="2 3" key="1">
    <citation type="submission" date="2022-12" db="EMBL/GenBank/DDBJ databases">
        <title>Metagenome assembled genome from gulf of manar.</title>
        <authorList>
            <person name="Kohli P."/>
            <person name="Pk S."/>
            <person name="Venkata Ramana C."/>
            <person name="Sasikala C."/>
        </authorList>
    </citation>
    <scope>NUCLEOTIDE SEQUENCE [LARGE SCALE GENOMIC DNA]</scope>
    <source>
        <strain evidence="2">JB008</strain>
    </source>
</reference>
<dbReference type="InterPro" id="IPR012507">
    <property type="entry name" value="YibE_F"/>
</dbReference>
<keyword evidence="1" id="KW-0812">Transmembrane</keyword>
<dbReference type="EMBL" id="JAQQAL010000018">
    <property type="protein sequence ID" value="MDC7226890.1"/>
    <property type="molecule type" value="Genomic_DNA"/>
</dbReference>
<dbReference type="PANTHER" id="PTHR41771:SF1">
    <property type="entry name" value="MEMBRANE PROTEIN"/>
    <property type="match status" value="1"/>
</dbReference>
<comment type="caution">
    <text evidence="2">The sequence shown here is derived from an EMBL/GenBank/DDBJ whole genome shotgun (WGS) entry which is preliminary data.</text>
</comment>
<dbReference type="Proteomes" id="UP001221217">
    <property type="component" value="Unassembled WGS sequence"/>
</dbReference>
<accession>A0AAJ1IGJ3</accession>
<feature type="transmembrane region" description="Helical" evidence="1">
    <location>
        <begin position="347"/>
        <end position="372"/>
    </location>
</feature>
<keyword evidence="1" id="KW-1133">Transmembrane helix</keyword>
<evidence type="ECO:0000256" key="1">
    <source>
        <dbReference type="SAM" id="Phobius"/>
    </source>
</evidence>